<dbReference type="SUPFAM" id="SSF52540">
    <property type="entry name" value="P-loop containing nucleoside triphosphate hydrolases"/>
    <property type="match status" value="4"/>
</dbReference>
<dbReference type="FunFam" id="1.10.287.2620:FF:000002">
    <property type="entry name" value="Dynein heavy chain 2, axonemal"/>
    <property type="match status" value="1"/>
</dbReference>
<evidence type="ECO:0000256" key="1">
    <source>
        <dbReference type="ARBA" id="ARBA00004230"/>
    </source>
</evidence>
<dbReference type="GeneTree" id="ENSGT00940000154280"/>
<keyword evidence="16" id="KW-0206">Cytoskeleton</keyword>
<dbReference type="Pfam" id="PF18198">
    <property type="entry name" value="AAA_lid_11"/>
    <property type="match status" value="1"/>
</dbReference>
<evidence type="ECO:0000256" key="18">
    <source>
        <dbReference type="ARBA" id="ARBA00057074"/>
    </source>
</evidence>
<dbReference type="Pfam" id="PF18199">
    <property type="entry name" value="Dynein_C"/>
    <property type="match status" value="1"/>
</dbReference>
<dbReference type="PANTHER" id="PTHR22878:SF70">
    <property type="entry name" value="DYNEIN HEAVY CHAIN 2, AXONEMAL"/>
    <property type="match status" value="1"/>
</dbReference>
<dbReference type="SMART" id="SM00382">
    <property type="entry name" value="AAA"/>
    <property type="match status" value="2"/>
</dbReference>
<dbReference type="Gene3D" id="1.20.1270.280">
    <property type="match status" value="1"/>
</dbReference>
<comment type="subunit">
    <text evidence="4">Consists of at least two heavy chains and a number of intermediate and light chains.</text>
</comment>
<keyword evidence="10" id="KW-0067">ATP-binding</keyword>
<evidence type="ECO:0000259" key="21">
    <source>
        <dbReference type="SMART" id="SM00382"/>
    </source>
</evidence>
<dbReference type="Gene3D" id="1.20.920.30">
    <property type="match status" value="1"/>
</dbReference>
<keyword evidence="23" id="KW-1185">Reference proteome</keyword>
<dbReference type="InterPro" id="IPR041228">
    <property type="entry name" value="Dynein_C"/>
</dbReference>
<proteinExistence type="inferred from homology"/>
<dbReference type="Gene3D" id="1.10.8.1220">
    <property type="match status" value="1"/>
</dbReference>
<dbReference type="InterPro" id="IPR041589">
    <property type="entry name" value="DNAH3_AAA_lid_1"/>
</dbReference>
<dbReference type="InterPro" id="IPR004273">
    <property type="entry name" value="Dynein_heavy_D6_P-loop"/>
</dbReference>
<dbReference type="FunFam" id="1.20.920.20:FF:000006">
    <property type="entry name" value="Dynein, axonemal, heavy chain 6"/>
    <property type="match status" value="1"/>
</dbReference>
<dbReference type="GO" id="GO:0031514">
    <property type="term" value="C:motile cilium"/>
    <property type="evidence" value="ECO:0007669"/>
    <property type="project" value="UniProtKB-SubCell"/>
</dbReference>
<dbReference type="InterPro" id="IPR035699">
    <property type="entry name" value="AAA_6"/>
</dbReference>
<dbReference type="GO" id="GO:0005874">
    <property type="term" value="C:microtubule"/>
    <property type="evidence" value="ECO:0007669"/>
    <property type="project" value="UniProtKB-KW"/>
</dbReference>
<dbReference type="FunFam" id="3.40.50.300:FF:001112">
    <property type="entry name" value="Dynein heavy chain 12, axonemal"/>
    <property type="match status" value="1"/>
</dbReference>
<comment type="function">
    <text evidence="18">Force generating protein of respiratory cilia. Produces force towards the minus ends of microtubules. Dynein has ATPase activity; the force-producing power stroke is thought to occur on release of ADP. Involved in sperm motility; implicated in sperm flagellar assembly.</text>
</comment>
<evidence type="ECO:0000256" key="8">
    <source>
        <dbReference type="ARBA" id="ARBA00022741"/>
    </source>
</evidence>
<dbReference type="InterPro" id="IPR027417">
    <property type="entry name" value="P-loop_NTPase"/>
</dbReference>
<dbReference type="InterPro" id="IPR042219">
    <property type="entry name" value="AAA_lid_11_sf"/>
</dbReference>
<dbReference type="FunFam" id="1.20.140.100:FF:000004">
    <property type="entry name" value="Dynein axonemal heavy chain 6"/>
    <property type="match status" value="1"/>
</dbReference>
<dbReference type="Ensembl" id="ENSOMYT00000082605.2">
    <property type="protein sequence ID" value="ENSOMYP00000075897.2"/>
    <property type="gene ID" value="ENSOMYG00000034764.2"/>
</dbReference>
<keyword evidence="6" id="KW-0493">Microtubule</keyword>
<dbReference type="InterPro" id="IPR041466">
    <property type="entry name" value="Dynein_AAA5_ext"/>
</dbReference>
<sequence>HSLHVISYAVGPKTMYSCFMSLSEMFRWMDGSFLDLNGESMEVEVDEFFREIYKMLKFFQQKQKKAEQMHIPTVSILCNPGIRARHWVQISDIVDYDLTPDSGTTLRKVLKQNLTPYLEQFETISAAASKEFSLEKAMQTMVEVWDGVSFHHHPYRESGVSILTAVDEIQTMLDDQIVKTQTMRGSPFIKPFESEIKVWEERLIRIQETIDEWLKVQAQWLYLEPIFSSEDIMQQMPEEGRLFQTVDKHWKEVMRHCVKDPKILSATSLPGLLERLQDSNNLLDKIMKGLNAYLEKKRLFFPRFFFLSNDEMLEILSETKDPLRVQPHLKKCFEGIAKLDFLPNLDIQAMYSSEAERVQLIQLISTSEARGAVEKWLVQVEDIMLRSVRDVVARSRVAYGETPRSQWVREWPGQVVLCTSQIFWTLEVHEAIGGGLQSQLKDIVELVRGKLPKQTRTTLGALVTIDVHARDVVMDLIDKDFQWLAQLRYYWINENVRVRIINCDVKYAYEYLGNSPRLVITPLTDRCYRTLIGAFYLSLGGAPEGPAGTGKTETTKDLAKALAVQCVVFNCSDGLDYLAMGKFFKGLASSGAWACFDEFNRIELEVLSVVAQQVLCIQRAIELKLEYFDFEGTMLKLNPNCFVAITMNPGYAGRSELPDNLKVLFRTVAMMVPNYALIAEISLYSYGFLNAKPLSVKIVMTYRLCSEQLSSQFHYDYGMRAVKAVLVAAGNLKLKFPDENEDILLLRSIKDVNEPKFLSHDIPLFNGITSDLFPGISLPVADYQVGIFLECCKNHNVQPAEVFKEKIIQTYEMMIVRHGFMLVGEPFAGKTKVLHVLADTLTLMNDRGYNEEERVLYRTVNPKAITMGQLFGEFDPVSHEWADGIVANTFREFASSETPDRKWVVFDGPIDTLWIESMNTVLDDNKKLCLMSGEIIQMSNQMSLIFEAMDLSQASPATVSRCGMIYMEPSQLGWEPLVTSWINTLPEPLQAPDNTGLLMELFHWLLPPSLRMLRKQCREVVPTSNSNTVVSLTRLFEIDLTEYCCASTPSLFLWQAAFAFSLVWSVGGSCDTDSRKRFDEYLRDIILGKADNHPIPASVSKWECPHDEKGLVYDYYYEFKGKGRWVHWTDSIKNINLGDKNTKVQDIIVPTIDTVRYTYLMDLCIDYGVPLLFVGPTGTGKSVYVKEKLMNNLDKDRYLPFFINFSARTSANQSQNIIMSRLDKRRKGVFGPPMGKKCVIFVDDMNMPALEQFGAQPPVELLRQYFDHGNWYDLKDTTKITLVDLQLISAMGPPGGGRNAVTPRFLRHFNITSINAFSDDTMVRIFSNVVAFYLRNNEFPPDYFTVGNQIVAATMEVYKKAMDNLLPTPAKSHYTFNLRDFSRVVQGCLLLKKESLENKRTMIRLFVHEVFRVYYDRLVDDQDRAWLYLLMNDIVRDHFKENFEQVFDHLKAPSNKAEDMCNLLFGDYMNPDLEDNDRLYAEVPSMESFGQVVELCLDEYNQTHKNRMNLVIFRYVLEHLSRISRVLKQPGGNALLVGVGGSGRQSITRLATSMAKMTLFQPEISKSYGLNEWRDDLKLLLKSAGVKGQKTVFLLTDSQIKEEAFLEDVDSVLNTGEVPNLFATDEKAEIMEVGFHRPAGNKSVEFSPLALFAYFVSRCRENLHIIVAFSPIGEAFRNRLRQFPSLINCCTIDWFQPWPEEALERVANKFLESLEMSEHERQEVMPICKTFHTSAIQLSHKFLSELGRHNYVTPTSYLELIAAFRQLLTQKRDMVMKAKKRYTNGLDKLAFAESQVSEMKKELVDLQPKLEQAKIDNTKMMKVLEVESVQVEAKSKVVRVDEEAATLKANEAQALKNECESDLAEAIPALEMALSALDTLKPSDVTIVKSMKSPPSGVKLVMAAVCVMKELKPDKIVDPAGTGQKILDYWGPSKKLLGDMNFLRDLKEYDKDNIPVPVMQKIRSEYMTNPDFDPTKVAKASSAAEGLCKWVTAMEIYDRVAKVVAPKKAGLAEAQLSLATTMSLLNQKRAELKEVEDRLALLQKTFEEKTEEKAQLEFQVDLCARKLERAEKLIGGLGGEKTRWSKAADDLQNTYDNLTGDVLISAGVIAYLGAFTAAFRQNCAKIWTKLCKSKNIPSSDDFSLSKTLGDPIKIRAWNISGLPTDSFSIDNGVIVSNARRWPLMIDPQGQANKWVKNSEKDNNLSVIKLTDGDYMRTLENCIQFGTPLLLENVGEELDPSLEPLLLKQTFKQGGMDCIRLGESVIEYSCDFRFYITTKLRNPHYLPELATKVSLLNFMITPEGLEDQLLGIVVAKERPELEEERNALILQSASNKKVLKEIEDKILETLSSSEGNILEDESAIQVLDSAKIMSNEISKKQQIAEKTEVKIAESREGYRAIAKHSSILFFSIADLANIDPMYQYSLSWFVNLYINSIQDSNKSKILEKRLRYLIDHFTFNLYCNVCRSLFEKDKLLFSFLLCSNLLLAKNEIEYGDVMFLLTGGVGLQNNVPNPDPHWLQDKSWDEICRASHLPNLQGLKYDIDKLLNKFLVIYDSKEPYNTNLPKPWCDCLNDLQKMIIYRCLRPDKIVPAITNYVTDKLGKKFVEPPPFDLSKSYTDSNSTIPLVFVLSPGADPMASLLKFANDKNMGGTKFQSISLGQGQGPIAAKMIRSAMKEGTWVCLQNCHLAVSWMSTLEKICEDFSPETCHPDFRLWLTSYPSPKFPVTILQNGVKMTNEPPTGLRLNLLQSYLSDPVSDQDFFNACTDKELVWEKLLYGVCFFHALVQERKKFGPLGWNIPYGFNESDLRISIRQLQLFVREYDQVPMEAITYLTGECNYGGRVTDDWDRRLLMTILADFYNKDIIENPRYTFSPSGKYYAPPKSNYEDYIEFIRNLPFLQHPEVFGMHENVDISKDLQQTKQLFDSLLLTQGGGAKGGASSGGDNTLFDIANDILTKLPANFDIEAALLKYPVLYEESMNTVLVQEMERYNTLAVTIRVSLQNLLKAIKGLVVMDAELEALSGSLMVGKLPEKWAKRSYPSLKPLGSYITDFLAKLKFLQDWYESNKPHVFWLSGFFFTQAFLTGAMQNYARKYSIPIDLLCFHFQVLPIDTSNSSPEDGVYIHGLFLDGARWDKNSGVLAEQHPKVLFDTVPIIWIKPSSDLPQTLYVCPLYKTSERKGTLSTTGHSTNFVITMMLPTSKRPQHWIKRGVAMLCQLDD</sequence>
<dbReference type="Pfam" id="PF03028">
    <property type="entry name" value="Dynein_heavy"/>
    <property type="match status" value="1"/>
</dbReference>
<dbReference type="FunFam" id="3.20.180.20:FF:000003">
    <property type="entry name" value="Dynein heavy chain 12, axonemal"/>
    <property type="match status" value="1"/>
</dbReference>
<evidence type="ECO:0000256" key="5">
    <source>
        <dbReference type="ARBA" id="ARBA00022490"/>
    </source>
</evidence>
<dbReference type="GO" id="GO:0003341">
    <property type="term" value="P:cilium movement"/>
    <property type="evidence" value="ECO:0007669"/>
    <property type="project" value="UniProtKB-ARBA"/>
</dbReference>
<comment type="similarity">
    <text evidence="3">Belongs to the dynein heavy chain family.</text>
</comment>
<dbReference type="InterPro" id="IPR043160">
    <property type="entry name" value="Dynein_C_barrel"/>
</dbReference>
<dbReference type="Gene3D" id="1.20.140.100">
    <property type="entry name" value="Dynein heavy chain, N-terminal domain 2"/>
    <property type="match status" value="1"/>
</dbReference>
<keyword evidence="13 20" id="KW-0175">Coiled coil</keyword>
<evidence type="ECO:0000256" key="13">
    <source>
        <dbReference type="ARBA" id="ARBA00023054"/>
    </source>
</evidence>
<dbReference type="FunFam" id="1.20.58.1120:FF:000005">
    <property type="entry name" value="Dynein, axonemal, heavy chain 12"/>
    <property type="match status" value="1"/>
</dbReference>
<feature type="coiled-coil region" evidence="20">
    <location>
        <begin position="2018"/>
        <end position="2073"/>
    </location>
</feature>
<keyword evidence="15" id="KW-0505">Motor protein</keyword>
<reference evidence="22" key="2">
    <citation type="submission" date="2025-08" db="UniProtKB">
        <authorList>
            <consortium name="Ensembl"/>
        </authorList>
    </citation>
    <scope>IDENTIFICATION</scope>
</reference>
<evidence type="ECO:0000256" key="20">
    <source>
        <dbReference type="SAM" id="Coils"/>
    </source>
</evidence>
<protein>
    <recommendedName>
        <fullName evidence="19">Dynein axonemal heavy chain 12</fullName>
    </recommendedName>
</protein>
<keyword evidence="9" id="KW-0833">Ubl conjugation pathway</keyword>
<dbReference type="Pfam" id="PF12781">
    <property type="entry name" value="AAA_9"/>
    <property type="match status" value="1"/>
</dbReference>
<feature type="domain" description="AAA+ ATPase" evidence="21">
    <location>
        <begin position="537"/>
        <end position="676"/>
    </location>
</feature>
<dbReference type="Gene3D" id="1.20.58.1120">
    <property type="match status" value="1"/>
</dbReference>
<dbReference type="FunFam" id="3.10.490.20:FF:000001">
    <property type="entry name" value="dynein heavy chain 7, axonemal"/>
    <property type="match status" value="1"/>
</dbReference>
<dbReference type="Gene3D" id="1.10.472.130">
    <property type="match status" value="1"/>
</dbReference>
<dbReference type="Pfam" id="PF12774">
    <property type="entry name" value="AAA_6"/>
    <property type="match status" value="1"/>
</dbReference>
<keyword evidence="14" id="KW-0969">Cilium</keyword>
<dbReference type="FunFam" id="1.10.8.1220:FF:000001">
    <property type="entry name" value="Dynein axonemal heavy chain 5"/>
    <property type="match status" value="1"/>
</dbReference>
<dbReference type="InterPro" id="IPR013602">
    <property type="entry name" value="Dynein_heavy_linker"/>
</dbReference>
<dbReference type="FunFam" id="1.20.1270.280:FF:000001">
    <property type="entry name" value="dynein heavy chain 7, axonemal"/>
    <property type="match status" value="1"/>
</dbReference>
<dbReference type="GO" id="GO:0005524">
    <property type="term" value="F:ATP binding"/>
    <property type="evidence" value="ECO:0007669"/>
    <property type="project" value="UniProtKB-KW"/>
</dbReference>
<evidence type="ECO:0000313" key="23">
    <source>
        <dbReference type="Proteomes" id="UP000694395"/>
    </source>
</evidence>
<evidence type="ECO:0000256" key="16">
    <source>
        <dbReference type="ARBA" id="ARBA00023212"/>
    </source>
</evidence>
<evidence type="ECO:0000256" key="3">
    <source>
        <dbReference type="ARBA" id="ARBA00008887"/>
    </source>
</evidence>
<dbReference type="FunFam" id="1.20.920.30:FF:000002">
    <property type="entry name" value="Dynein axonemal heavy chain 3"/>
    <property type="match status" value="1"/>
</dbReference>
<dbReference type="FunFam" id="3.40.50.300:FF:000223">
    <property type="entry name" value="Dynein heavy chain 3, axonemal"/>
    <property type="match status" value="1"/>
</dbReference>
<dbReference type="InterPro" id="IPR003593">
    <property type="entry name" value="AAA+_ATPase"/>
</dbReference>
<dbReference type="InterPro" id="IPR042222">
    <property type="entry name" value="Dynein_2_N"/>
</dbReference>
<dbReference type="InterPro" id="IPR042228">
    <property type="entry name" value="Dynein_linker_3"/>
</dbReference>
<dbReference type="Gene3D" id="1.10.287.2620">
    <property type="match status" value="1"/>
</dbReference>
<evidence type="ECO:0000256" key="9">
    <source>
        <dbReference type="ARBA" id="ARBA00022786"/>
    </source>
</evidence>
<dbReference type="InterPro" id="IPR043157">
    <property type="entry name" value="Dynein_AAA1S"/>
</dbReference>
<dbReference type="InterPro" id="IPR041658">
    <property type="entry name" value="AAA_lid_11"/>
</dbReference>
<dbReference type="FunFam" id="1.10.472.130:FF:000011">
    <property type="entry name" value="dynein heavy chain 12, axonemal"/>
    <property type="match status" value="1"/>
</dbReference>
<keyword evidence="8" id="KW-0547">Nucleotide-binding</keyword>
<evidence type="ECO:0000256" key="15">
    <source>
        <dbReference type="ARBA" id="ARBA00023175"/>
    </source>
</evidence>
<dbReference type="Proteomes" id="UP000694395">
    <property type="component" value="Chromosome 16"/>
</dbReference>
<dbReference type="Gene3D" id="1.10.8.720">
    <property type="entry name" value="Region D6 of dynein motor"/>
    <property type="match status" value="1"/>
</dbReference>
<dbReference type="Gene3D" id="1.10.8.710">
    <property type="match status" value="1"/>
</dbReference>
<dbReference type="FunFam" id="1.10.8.710:FF:000004">
    <property type="entry name" value="Dynein axonemal heavy chain 6"/>
    <property type="match status" value="1"/>
</dbReference>
<evidence type="ECO:0000256" key="11">
    <source>
        <dbReference type="ARBA" id="ARBA00022846"/>
    </source>
</evidence>
<dbReference type="Pfam" id="PF12780">
    <property type="entry name" value="AAA_8"/>
    <property type="match status" value="1"/>
</dbReference>
<dbReference type="GO" id="GO:0005858">
    <property type="term" value="C:axonemal dynein complex"/>
    <property type="evidence" value="ECO:0007669"/>
    <property type="project" value="UniProtKB-ARBA"/>
</dbReference>
<dbReference type="Pfam" id="PF08393">
    <property type="entry name" value="DHC_N2"/>
    <property type="match status" value="1"/>
</dbReference>
<dbReference type="FunFam" id="3.40.50.300:FF:002141">
    <property type="entry name" value="Dynein heavy chain"/>
    <property type="match status" value="1"/>
</dbReference>
<dbReference type="InterPro" id="IPR026983">
    <property type="entry name" value="DHC"/>
</dbReference>
<organism evidence="22 23">
    <name type="scientific">Oncorhynchus mykiss</name>
    <name type="common">Rainbow trout</name>
    <name type="synonym">Salmo gairdneri</name>
    <dbReference type="NCBI Taxonomy" id="8022"/>
    <lineage>
        <taxon>Eukaryota</taxon>
        <taxon>Metazoa</taxon>
        <taxon>Chordata</taxon>
        <taxon>Craniata</taxon>
        <taxon>Vertebrata</taxon>
        <taxon>Euteleostomi</taxon>
        <taxon>Actinopterygii</taxon>
        <taxon>Neopterygii</taxon>
        <taxon>Teleostei</taxon>
        <taxon>Protacanthopterygii</taxon>
        <taxon>Salmoniformes</taxon>
        <taxon>Salmonidae</taxon>
        <taxon>Salmoninae</taxon>
        <taxon>Oncorhynchus</taxon>
    </lineage>
</organism>
<dbReference type="GO" id="GO:0008569">
    <property type="term" value="F:minus-end-directed microtubule motor activity"/>
    <property type="evidence" value="ECO:0007669"/>
    <property type="project" value="InterPro"/>
</dbReference>
<dbReference type="GO" id="GO:0045505">
    <property type="term" value="F:dynein intermediate chain binding"/>
    <property type="evidence" value="ECO:0007669"/>
    <property type="project" value="InterPro"/>
</dbReference>
<dbReference type="Pfam" id="PF12777">
    <property type="entry name" value="MT"/>
    <property type="match status" value="1"/>
</dbReference>
<dbReference type="GO" id="GO:0051959">
    <property type="term" value="F:dynein light intermediate chain binding"/>
    <property type="evidence" value="ECO:0007669"/>
    <property type="project" value="InterPro"/>
</dbReference>
<dbReference type="Gene3D" id="3.10.490.20">
    <property type="match status" value="1"/>
</dbReference>
<feature type="domain" description="AAA+ ATPase" evidence="21">
    <location>
        <begin position="1167"/>
        <end position="1315"/>
    </location>
</feature>
<dbReference type="Gene3D" id="3.20.180.20">
    <property type="entry name" value="Dynein heavy chain, N-terminal domain 2"/>
    <property type="match status" value="1"/>
</dbReference>
<evidence type="ECO:0000256" key="2">
    <source>
        <dbReference type="ARBA" id="ARBA00004430"/>
    </source>
</evidence>
<name>A0A8C7W837_ONCMY</name>
<dbReference type="InterPro" id="IPR024317">
    <property type="entry name" value="Dynein_heavy_chain_D4_dom"/>
</dbReference>
<dbReference type="Pfam" id="PF12775">
    <property type="entry name" value="AAA_7"/>
    <property type="match status" value="1"/>
</dbReference>
<keyword evidence="12" id="KW-0243">Dynein</keyword>
<keyword evidence="7" id="KW-0677">Repeat</keyword>
<dbReference type="FunFam" id="3.40.50.300:FF:005585">
    <property type="entry name" value="Predicted protein"/>
    <property type="match status" value="1"/>
</dbReference>
<evidence type="ECO:0000256" key="4">
    <source>
        <dbReference type="ARBA" id="ARBA00011655"/>
    </source>
</evidence>
<keyword evidence="17" id="KW-0966">Cell projection</keyword>
<reference evidence="22" key="1">
    <citation type="submission" date="2020-07" db="EMBL/GenBank/DDBJ databases">
        <title>A long reads based de novo assembly of the rainbow trout Arlee double haploid line genome.</title>
        <authorList>
            <person name="Gao G."/>
            <person name="Palti Y."/>
        </authorList>
    </citation>
    <scope>NUCLEOTIDE SEQUENCE [LARGE SCALE GENOMIC DNA]</scope>
</reference>
<comment type="subcellular location">
    <subcellularLocation>
        <location evidence="1">Cell projection</location>
        <location evidence="1">Cilium</location>
        <location evidence="1">Flagellum</location>
    </subcellularLocation>
    <subcellularLocation>
        <location evidence="2">Cytoplasm</location>
        <location evidence="2">Cytoskeleton</location>
        <location evidence="2">Cilium axoneme</location>
    </subcellularLocation>
</comment>
<dbReference type="FunFam" id="3.40.50.300:FF:000362">
    <property type="entry name" value="Dynein, axonemal, heavy chain 6"/>
    <property type="match status" value="1"/>
</dbReference>
<evidence type="ECO:0000313" key="22">
    <source>
        <dbReference type="Ensembl" id="ENSOMYP00000075897.2"/>
    </source>
</evidence>
<evidence type="ECO:0000256" key="7">
    <source>
        <dbReference type="ARBA" id="ARBA00022737"/>
    </source>
</evidence>
<dbReference type="InterPro" id="IPR035706">
    <property type="entry name" value="AAA_9"/>
</dbReference>
<evidence type="ECO:0000256" key="12">
    <source>
        <dbReference type="ARBA" id="ARBA00023017"/>
    </source>
</evidence>
<evidence type="ECO:0000256" key="6">
    <source>
        <dbReference type="ARBA" id="ARBA00022701"/>
    </source>
</evidence>
<keyword evidence="5" id="KW-0963">Cytoplasm</keyword>
<dbReference type="FunFam" id="3.40.50.300:FF:000044">
    <property type="entry name" value="Dynein heavy chain 5, axonemal"/>
    <property type="match status" value="1"/>
</dbReference>
<dbReference type="FunFam" id="1.10.8.720:FF:000001">
    <property type="entry name" value="dynein heavy chain 7, axonemal"/>
    <property type="match status" value="1"/>
</dbReference>
<accession>A0A8C7W837</accession>
<dbReference type="Gene3D" id="3.40.50.300">
    <property type="entry name" value="P-loop containing nucleotide triphosphate hydrolases"/>
    <property type="match status" value="5"/>
</dbReference>
<dbReference type="InterPro" id="IPR024743">
    <property type="entry name" value="Dynein_HC_stalk"/>
</dbReference>
<dbReference type="PANTHER" id="PTHR22878">
    <property type="entry name" value="DYNEIN HEAVY CHAIN 6, AXONEMAL-LIKE-RELATED"/>
    <property type="match status" value="1"/>
</dbReference>
<evidence type="ECO:0000256" key="19">
    <source>
        <dbReference type="ARBA" id="ARBA00069442"/>
    </source>
</evidence>
<reference evidence="22" key="3">
    <citation type="submission" date="2025-09" db="UniProtKB">
        <authorList>
            <consortium name="Ensembl"/>
        </authorList>
    </citation>
    <scope>IDENTIFICATION</scope>
</reference>
<evidence type="ECO:0000256" key="17">
    <source>
        <dbReference type="ARBA" id="ARBA00023273"/>
    </source>
</evidence>
<evidence type="ECO:0000256" key="14">
    <source>
        <dbReference type="ARBA" id="ARBA00023069"/>
    </source>
</evidence>
<dbReference type="Gene3D" id="1.20.920.20">
    <property type="match status" value="1"/>
</dbReference>
<keyword evidence="11" id="KW-0282">Flagellum</keyword>
<evidence type="ECO:0000256" key="10">
    <source>
        <dbReference type="ARBA" id="ARBA00022840"/>
    </source>
</evidence>
<dbReference type="Pfam" id="PF17857">
    <property type="entry name" value="AAA_lid_1"/>
    <property type="match status" value="1"/>
</dbReference>
<dbReference type="Pfam" id="PF17852">
    <property type="entry name" value="Dynein_AAA_lid"/>
    <property type="match status" value="1"/>
</dbReference>
<dbReference type="Gene3D" id="6.10.140.1060">
    <property type="match status" value="1"/>
</dbReference>